<dbReference type="Pfam" id="PF00520">
    <property type="entry name" value="Ion_trans"/>
    <property type="match status" value="1"/>
</dbReference>
<dbReference type="SUPFAM" id="SSF81324">
    <property type="entry name" value="Voltage-gated potassium channels"/>
    <property type="match status" value="1"/>
</dbReference>
<feature type="domain" description="Cyclic nucleotide-binding" evidence="10">
    <location>
        <begin position="504"/>
        <end position="652"/>
    </location>
</feature>
<feature type="region of interest" description="Disordered" evidence="8">
    <location>
        <begin position="20"/>
        <end position="42"/>
    </location>
</feature>
<evidence type="ECO:0000256" key="8">
    <source>
        <dbReference type="SAM" id="MobiDB-lite"/>
    </source>
</evidence>
<evidence type="ECO:0000256" key="7">
    <source>
        <dbReference type="SAM" id="Coils"/>
    </source>
</evidence>
<dbReference type="InterPro" id="IPR014710">
    <property type="entry name" value="RmlC-like_jellyroll"/>
</dbReference>
<evidence type="ECO:0000256" key="6">
    <source>
        <dbReference type="ARBA" id="ARBA00023136"/>
    </source>
</evidence>
<dbReference type="Pfam" id="PF00027">
    <property type="entry name" value="cNMP_binding"/>
    <property type="match status" value="1"/>
</dbReference>
<feature type="transmembrane region" description="Helical" evidence="9">
    <location>
        <begin position="187"/>
        <end position="209"/>
    </location>
</feature>
<dbReference type="SMART" id="SM00100">
    <property type="entry name" value="cNMP"/>
    <property type="match status" value="1"/>
</dbReference>
<evidence type="ECO:0000256" key="9">
    <source>
        <dbReference type="SAM" id="Phobius"/>
    </source>
</evidence>
<name>A0A225WZT4_9STRA</name>
<keyword evidence="3 9" id="KW-0812">Transmembrane</keyword>
<dbReference type="CDD" id="cd00038">
    <property type="entry name" value="CAP_ED"/>
    <property type="match status" value="1"/>
</dbReference>
<evidence type="ECO:0000256" key="3">
    <source>
        <dbReference type="ARBA" id="ARBA00022692"/>
    </source>
</evidence>
<evidence type="ECO:0000256" key="4">
    <source>
        <dbReference type="ARBA" id="ARBA00022989"/>
    </source>
</evidence>
<keyword evidence="7" id="KW-0175">Coiled coil</keyword>
<dbReference type="PROSITE" id="PS00889">
    <property type="entry name" value="CNMP_BINDING_2"/>
    <property type="match status" value="1"/>
</dbReference>
<evidence type="ECO:0000313" key="11">
    <source>
        <dbReference type="EMBL" id="OWZ22430.1"/>
    </source>
</evidence>
<dbReference type="InterPro" id="IPR005821">
    <property type="entry name" value="Ion_trans_dom"/>
</dbReference>
<dbReference type="PROSITE" id="PS50042">
    <property type="entry name" value="CNMP_BINDING_3"/>
    <property type="match status" value="1"/>
</dbReference>
<keyword evidence="4 9" id="KW-1133">Transmembrane helix</keyword>
<dbReference type="InterPro" id="IPR018490">
    <property type="entry name" value="cNMP-bd_dom_sf"/>
</dbReference>
<accession>A0A225WZT4</accession>
<keyword evidence="6 9" id="KW-0472">Membrane</keyword>
<feature type="region of interest" description="Disordered" evidence="8">
    <location>
        <begin position="902"/>
        <end position="969"/>
    </location>
</feature>
<comment type="subcellular location">
    <subcellularLocation>
        <location evidence="1">Membrane</location>
        <topology evidence="1">Multi-pass membrane protein</topology>
    </subcellularLocation>
</comment>
<dbReference type="InterPro" id="IPR000595">
    <property type="entry name" value="cNMP-bd_dom"/>
</dbReference>
<gene>
    <name evidence="11" type="ORF">PHMEG_0002868</name>
</gene>
<feature type="region of interest" description="Disordered" evidence="8">
    <location>
        <begin position="824"/>
        <end position="857"/>
    </location>
</feature>
<dbReference type="EMBL" id="NBNE01000137">
    <property type="protein sequence ID" value="OWZ22430.1"/>
    <property type="molecule type" value="Genomic_DNA"/>
</dbReference>
<dbReference type="GO" id="GO:0098855">
    <property type="term" value="C:HCN channel complex"/>
    <property type="evidence" value="ECO:0007669"/>
    <property type="project" value="TreeGrafter"/>
</dbReference>
<feature type="compositionally biased region" description="Low complexity" evidence="8">
    <location>
        <begin position="908"/>
        <end position="922"/>
    </location>
</feature>
<feature type="coiled-coil region" evidence="7">
    <location>
        <begin position="735"/>
        <end position="762"/>
    </location>
</feature>
<evidence type="ECO:0000256" key="2">
    <source>
        <dbReference type="ARBA" id="ARBA00022448"/>
    </source>
</evidence>
<keyword evidence="2" id="KW-0813">Transport</keyword>
<reference evidence="12" key="1">
    <citation type="submission" date="2017-03" db="EMBL/GenBank/DDBJ databases">
        <title>Phytopthora megakarya and P. palmivora, two closely related causual agents of cacao black pod achieved similar genome size and gene model numbers by different mechanisms.</title>
        <authorList>
            <person name="Ali S."/>
            <person name="Shao J."/>
            <person name="Larry D.J."/>
            <person name="Kronmiller B."/>
            <person name="Shen D."/>
            <person name="Strem M.D."/>
            <person name="Melnick R.L."/>
            <person name="Guiltinan M.J."/>
            <person name="Tyler B.M."/>
            <person name="Meinhardt L.W."/>
            <person name="Bailey B.A."/>
        </authorList>
    </citation>
    <scope>NUCLEOTIDE SEQUENCE [LARGE SCALE GENOMIC DNA]</scope>
    <source>
        <strain evidence="12">zdho120</strain>
    </source>
</reference>
<dbReference type="Proteomes" id="UP000198211">
    <property type="component" value="Unassembled WGS sequence"/>
</dbReference>
<keyword evidence="12" id="KW-1185">Reference proteome</keyword>
<evidence type="ECO:0000256" key="5">
    <source>
        <dbReference type="ARBA" id="ARBA00023065"/>
    </source>
</evidence>
<dbReference type="Gene3D" id="1.10.287.630">
    <property type="entry name" value="Helix hairpin bin"/>
    <property type="match status" value="1"/>
</dbReference>
<organism evidence="11 12">
    <name type="scientific">Phytophthora megakarya</name>
    <dbReference type="NCBI Taxonomy" id="4795"/>
    <lineage>
        <taxon>Eukaryota</taxon>
        <taxon>Sar</taxon>
        <taxon>Stramenopiles</taxon>
        <taxon>Oomycota</taxon>
        <taxon>Peronosporomycetes</taxon>
        <taxon>Peronosporales</taxon>
        <taxon>Peronosporaceae</taxon>
        <taxon>Phytophthora</taxon>
    </lineage>
</organism>
<protein>
    <submittedName>
        <fullName evidence="11">Voltage-gated Ion Channel</fullName>
    </submittedName>
</protein>
<proteinExistence type="predicted"/>
<dbReference type="Gene3D" id="2.60.120.10">
    <property type="entry name" value="Jelly Rolls"/>
    <property type="match status" value="1"/>
</dbReference>
<dbReference type="SUPFAM" id="SSF51206">
    <property type="entry name" value="cAMP-binding domain-like"/>
    <property type="match status" value="1"/>
</dbReference>
<dbReference type="InterPro" id="IPR051413">
    <property type="entry name" value="K/Na_HCN_channel"/>
</dbReference>
<feature type="transmembrane region" description="Helical" evidence="9">
    <location>
        <begin position="334"/>
        <end position="358"/>
    </location>
</feature>
<dbReference type="OrthoDB" id="421226at2759"/>
<evidence type="ECO:0000256" key="1">
    <source>
        <dbReference type="ARBA" id="ARBA00004141"/>
    </source>
</evidence>
<feature type="transmembrane region" description="Helical" evidence="9">
    <location>
        <begin position="258"/>
        <end position="279"/>
    </location>
</feature>
<feature type="transmembrane region" description="Helical" evidence="9">
    <location>
        <begin position="398"/>
        <end position="427"/>
    </location>
</feature>
<dbReference type="GO" id="GO:0035725">
    <property type="term" value="P:sodium ion transmembrane transport"/>
    <property type="evidence" value="ECO:0007669"/>
    <property type="project" value="TreeGrafter"/>
</dbReference>
<sequence length="969" mass="108354">MSARHGGVLAGVAAAAMASAKMGSGPNPQLSTPSTPPTRPSPRLAAVVRGVVPRKSVMSRLTQFSKPVSVVPYAPERLSITQTAMTPEMMRNLADKGQRERAKSRKEDSVTTLFAALRMRRVLHRVQAEQEQLGPRIIVDEKANLERHLKVLSRYKIRQVDTDADERQQLRNLPRFMVNPHSTLYKIWQLVTLVIIIYQSIMVPFALAFGSNDTTVVDILMSSIFAMDIVIAFNTPIAEDADETTYSTDRWHIAFNYLRGWFFFDLLACMPFDYILLLINNSKGNLSLLGLLKALRMPRLLRLVRLMRVAKVFKIRPELRRWLQYSRHANLLRLVRLVASFLVINHYVACFWFGLVMSEQTRALDPSTDSVHLYIVAFYSTLLFIMGQNTTIYEDNEYIFCVFCLVVGAVIMAVVFGNVAILIANYYESQSSHQSKMEWLFASMNRMKLPYDLQNRINAYYQAMWERHGTLDGAVTAFIPELSRNLACEVELFLRMDMINQAPIFQNCSPKVVQELVMQLELQVFMPGDYVVVRGEVGNDMYFVQNGICEVTKEIDVPPVLMQRSPSRLSQAAQAAQAALHMKTSHSTTDTNSSSQLPRTTAKAKEAILKVLSQGDYFGEIALLMNCKRTANVRAQVFSELCTLTREVFESISQRYLEDRNIIEKFIMDKYDPSMLQAAMKQSQEVSMRSSGPAASAAAAATRPNSKAGHHGATSSGHTVNYGERGDSAKITELLTKVLQRIDHLEEQLGKESEARRESETKLQMSLYEATKQISTPITDPPKHPAALSRIKTVADEPDRVSQRHMNVADHFAGPIPNNFLPNIPAESITSRANGDTSEDMDEPKPKRRQSSFTGLKSWRHVRSDGLGLGMRLRSGSKLRLGPPGYIPGIGVGVAAVGVSGGVRRRSGTSTPRHSSSRSTTRGNDSFIDANSLSPEPKARSVGESDDENTDQFPSDMLDDLARSLDPQE</sequence>
<evidence type="ECO:0000259" key="10">
    <source>
        <dbReference type="PROSITE" id="PS50042"/>
    </source>
</evidence>
<dbReference type="PANTHER" id="PTHR45689">
    <property type="entry name" value="I[[H]] CHANNEL, ISOFORM E"/>
    <property type="match status" value="1"/>
</dbReference>
<feature type="transmembrane region" description="Helical" evidence="9">
    <location>
        <begin position="370"/>
        <end position="386"/>
    </location>
</feature>
<dbReference type="AlphaFoldDB" id="A0A225WZT4"/>
<dbReference type="Gene3D" id="1.10.287.70">
    <property type="match status" value="1"/>
</dbReference>
<dbReference type="GO" id="GO:0005249">
    <property type="term" value="F:voltage-gated potassium channel activity"/>
    <property type="evidence" value="ECO:0007669"/>
    <property type="project" value="TreeGrafter"/>
</dbReference>
<dbReference type="PANTHER" id="PTHR45689:SF5">
    <property type="entry name" value="I[[H]] CHANNEL, ISOFORM E"/>
    <property type="match status" value="1"/>
</dbReference>
<dbReference type="InterPro" id="IPR018488">
    <property type="entry name" value="cNMP-bd_CS"/>
</dbReference>
<feature type="transmembrane region" description="Helical" evidence="9">
    <location>
        <begin position="216"/>
        <end position="238"/>
    </location>
</feature>
<dbReference type="PROSITE" id="PS00888">
    <property type="entry name" value="CNMP_BINDING_1"/>
    <property type="match status" value="1"/>
</dbReference>
<evidence type="ECO:0000313" key="12">
    <source>
        <dbReference type="Proteomes" id="UP000198211"/>
    </source>
</evidence>
<feature type="region of interest" description="Disordered" evidence="8">
    <location>
        <begin position="683"/>
        <end position="725"/>
    </location>
</feature>
<keyword evidence="5" id="KW-0406">Ion transport</keyword>
<dbReference type="GO" id="GO:0003254">
    <property type="term" value="P:regulation of membrane depolarization"/>
    <property type="evidence" value="ECO:0007669"/>
    <property type="project" value="TreeGrafter"/>
</dbReference>
<comment type="caution">
    <text evidence="11">The sequence shown here is derived from an EMBL/GenBank/DDBJ whole genome shotgun (WGS) entry which is preliminary data.</text>
</comment>